<dbReference type="PANTHER" id="PTHR12289:SF41">
    <property type="entry name" value="FAILED AXON CONNECTIONS-RELATED"/>
    <property type="match status" value="1"/>
</dbReference>
<dbReference type="Gene3D" id="1.20.1050.10">
    <property type="match status" value="1"/>
</dbReference>
<dbReference type="GO" id="GO:0005737">
    <property type="term" value="C:cytoplasm"/>
    <property type="evidence" value="ECO:0007669"/>
    <property type="project" value="TreeGrafter"/>
</dbReference>
<dbReference type="CDD" id="cd03193">
    <property type="entry name" value="GST_C_Metaxin"/>
    <property type="match status" value="1"/>
</dbReference>
<dbReference type="WBParaSite" id="ACRNAN_scaffold8396.g8722.t1">
    <property type="protein sequence ID" value="ACRNAN_scaffold8396.g8722.t1"/>
    <property type="gene ID" value="ACRNAN_scaffold8396.g8722"/>
</dbReference>
<evidence type="ECO:0000313" key="3">
    <source>
        <dbReference type="WBParaSite" id="ACRNAN_scaffold8396.g8722.t1"/>
    </source>
</evidence>
<dbReference type="SUPFAM" id="SSF47616">
    <property type="entry name" value="GST C-terminal domain-like"/>
    <property type="match status" value="1"/>
</dbReference>
<accession>A0A914EHI9</accession>
<dbReference type="InterPro" id="IPR036282">
    <property type="entry name" value="Glutathione-S-Trfase_C_sf"/>
</dbReference>
<feature type="domain" description="Metaxin glutathione S-transferase" evidence="1">
    <location>
        <begin position="92"/>
        <end position="154"/>
    </location>
</feature>
<protein>
    <submittedName>
        <fullName evidence="3">Metaxin glutathione S-transferase domain-containing protein</fullName>
    </submittedName>
</protein>
<dbReference type="Proteomes" id="UP000887540">
    <property type="component" value="Unplaced"/>
</dbReference>
<dbReference type="InterPro" id="IPR050931">
    <property type="entry name" value="Mito_Protein_Transport_Metaxin"/>
</dbReference>
<proteinExistence type="predicted"/>
<evidence type="ECO:0000313" key="2">
    <source>
        <dbReference type="Proteomes" id="UP000887540"/>
    </source>
</evidence>
<dbReference type="Pfam" id="PF17171">
    <property type="entry name" value="GST_C_6"/>
    <property type="match status" value="1"/>
</dbReference>
<dbReference type="AlphaFoldDB" id="A0A914EHI9"/>
<dbReference type="PANTHER" id="PTHR12289">
    <property type="entry name" value="METAXIN RELATED"/>
    <property type="match status" value="1"/>
</dbReference>
<reference evidence="3" key="1">
    <citation type="submission" date="2022-11" db="UniProtKB">
        <authorList>
            <consortium name="WormBaseParasite"/>
        </authorList>
    </citation>
    <scope>IDENTIFICATION</scope>
</reference>
<sequence length="166" mass="19307">MEEDNLTEEQKAIERAFDRLLDGSFVYSSNLLKMQDHWEEYSGLILDMHFSPTIVGFAKKLFAPFLKMKVIERFTAEGTARHSTDEIISMMRNDLKAIQTYLGNKEFFFGDKPSMIDAAIFGHVAAVYFVSYSHIVKNIIIAEFPIVLKYVKRMGKKYYSDFKFEN</sequence>
<evidence type="ECO:0000259" key="1">
    <source>
        <dbReference type="Pfam" id="PF17171"/>
    </source>
</evidence>
<keyword evidence="2" id="KW-1185">Reference proteome</keyword>
<organism evidence="2 3">
    <name type="scientific">Acrobeloides nanus</name>
    <dbReference type="NCBI Taxonomy" id="290746"/>
    <lineage>
        <taxon>Eukaryota</taxon>
        <taxon>Metazoa</taxon>
        <taxon>Ecdysozoa</taxon>
        <taxon>Nematoda</taxon>
        <taxon>Chromadorea</taxon>
        <taxon>Rhabditida</taxon>
        <taxon>Tylenchina</taxon>
        <taxon>Cephalobomorpha</taxon>
        <taxon>Cephaloboidea</taxon>
        <taxon>Cephalobidae</taxon>
        <taxon>Acrobeloides</taxon>
    </lineage>
</organism>
<name>A0A914EHI9_9BILA</name>
<dbReference type="InterPro" id="IPR033468">
    <property type="entry name" value="Metaxin_GST"/>
</dbReference>